<evidence type="ECO:0000313" key="2">
    <source>
        <dbReference type="Proteomes" id="UP000793456"/>
    </source>
</evidence>
<name>A0ACD3RKI5_LARCR</name>
<protein>
    <submittedName>
        <fullName evidence="1">Uncharacterized protein</fullName>
    </submittedName>
</protein>
<dbReference type="EMBL" id="CM011677">
    <property type="protein sequence ID" value="TMS19965.1"/>
    <property type="molecule type" value="Genomic_DNA"/>
</dbReference>
<reference evidence="1" key="1">
    <citation type="submission" date="2018-11" db="EMBL/GenBank/DDBJ databases">
        <title>The sequence and de novo assembly of Larimichthys crocea genome using PacBio and Hi-C technologies.</title>
        <authorList>
            <person name="Xu P."/>
            <person name="Chen B."/>
            <person name="Zhou Z."/>
            <person name="Ke Q."/>
            <person name="Wu Y."/>
            <person name="Bai H."/>
            <person name="Pu F."/>
        </authorList>
    </citation>
    <scope>NUCLEOTIDE SEQUENCE</scope>
    <source>
        <tissue evidence="1">Muscle</tissue>
    </source>
</reference>
<organism evidence="1 2">
    <name type="scientific">Larimichthys crocea</name>
    <name type="common">Large yellow croaker</name>
    <name type="synonym">Pseudosciaena crocea</name>
    <dbReference type="NCBI Taxonomy" id="215358"/>
    <lineage>
        <taxon>Eukaryota</taxon>
        <taxon>Metazoa</taxon>
        <taxon>Chordata</taxon>
        <taxon>Craniata</taxon>
        <taxon>Vertebrata</taxon>
        <taxon>Euteleostomi</taxon>
        <taxon>Actinopterygii</taxon>
        <taxon>Neopterygii</taxon>
        <taxon>Teleostei</taxon>
        <taxon>Neoteleostei</taxon>
        <taxon>Acanthomorphata</taxon>
        <taxon>Eupercaria</taxon>
        <taxon>Sciaenidae</taxon>
        <taxon>Larimichthys</taxon>
    </lineage>
</organism>
<accession>A0ACD3RKI5</accession>
<sequence length="570" mass="62576">MNVLCVLSVCEGGEDGDGPPAGDKAAEQAVKIEAAADSDARPSTTMSERHVSIQTKLEGLEMLVDLNGAGRKSCPLCPEEKFKACYSHKLRRHLQNLHWKVYVEFEGQRMCICHLPCRNLKPSLSGDQASGRHVAHYHCVVCSVTIARKTDMISHLKRHVNKGETEASYSGSSDVTLEEPAPSGQAYEIMKELGTNVQLLPNHTTPQKSDTYFNRKMKTNRQLVFCSLAVLAEERNPLECLDAFGATGIMGLQWAKHLRSAVKVTITDISDTCVKMIKENCELNNIRVDGGSRGPRGPDGAGGEAKVAPNATVEVAKMDANVIMHLRPFDYMCGPLFNTGFLRRMLSAAVQHSMDDIQPLVKTLICESECTTLKSLVHGASALTNQVECGVVIKTLQSGEESGPDQSGKRKTGDESGNVVKKLKSDASLEHPPFYYSIHRHSIRGMNMPKLNKFLQYLTEAGFRVSRTHFDPTGVRTDATLEQFKSVLTKYSVPTYTNATATQTSVSTENHNYTHHGGSSRASLNDRGGGGRRRREEEEEEEEEEGAGGRRTRPLLSLPAAADRCDRVST</sequence>
<evidence type="ECO:0000313" key="1">
    <source>
        <dbReference type="EMBL" id="TMS19965.1"/>
    </source>
</evidence>
<comment type="caution">
    <text evidence="1">The sequence shown here is derived from an EMBL/GenBank/DDBJ whole genome shotgun (WGS) entry which is preliminary data.</text>
</comment>
<proteinExistence type="predicted"/>
<keyword evidence="2" id="KW-1185">Reference proteome</keyword>
<dbReference type="Proteomes" id="UP000793456">
    <property type="component" value="Chromosome IV"/>
</dbReference>
<gene>
    <name evidence="1" type="ORF">E3U43_006458</name>
</gene>